<protein>
    <submittedName>
        <fullName evidence="1">Uncharacterized protein</fullName>
    </submittedName>
</protein>
<reference evidence="1" key="1">
    <citation type="journal article" date="2014" name="Front. Microbiol.">
        <title>High frequency of phylogenetically diverse reductive dehalogenase-homologous genes in deep subseafloor sedimentary metagenomes.</title>
        <authorList>
            <person name="Kawai M."/>
            <person name="Futagami T."/>
            <person name="Toyoda A."/>
            <person name="Takaki Y."/>
            <person name="Nishi S."/>
            <person name="Hori S."/>
            <person name="Arai W."/>
            <person name="Tsubouchi T."/>
            <person name="Morono Y."/>
            <person name="Uchiyama I."/>
            <person name="Ito T."/>
            <person name="Fujiyama A."/>
            <person name="Inagaki F."/>
            <person name="Takami H."/>
        </authorList>
    </citation>
    <scope>NUCLEOTIDE SEQUENCE</scope>
    <source>
        <strain evidence="1">Expedition CK06-06</strain>
    </source>
</reference>
<feature type="non-terminal residue" evidence="1">
    <location>
        <position position="1"/>
    </location>
</feature>
<organism evidence="1">
    <name type="scientific">marine sediment metagenome</name>
    <dbReference type="NCBI Taxonomy" id="412755"/>
    <lineage>
        <taxon>unclassified sequences</taxon>
        <taxon>metagenomes</taxon>
        <taxon>ecological metagenomes</taxon>
    </lineage>
</organism>
<name>X1A1Q5_9ZZZZ</name>
<proteinExistence type="predicted"/>
<dbReference type="AlphaFoldDB" id="X1A1Q5"/>
<sequence length="138" mass="16149">FELDLAKDLLKLEESEKFGFLRDISFYKAIDFEDVVILVVGRRDKIKIKQILIDWIKETYEIDELILIEQTKNPRPALESLISPFKLFSLNEIFLATGDIEFKGVLNKNDQDVILFTQKELEELVLELTGNVIRIEFI</sequence>
<gene>
    <name evidence="1" type="ORF">S01H4_10371</name>
</gene>
<accession>X1A1Q5</accession>
<comment type="caution">
    <text evidence="1">The sequence shown here is derived from an EMBL/GenBank/DDBJ whole genome shotgun (WGS) entry which is preliminary data.</text>
</comment>
<dbReference type="EMBL" id="BART01003952">
    <property type="protein sequence ID" value="GAG64102.1"/>
    <property type="molecule type" value="Genomic_DNA"/>
</dbReference>
<evidence type="ECO:0000313" key="1">
    <source>
        <dbReference type="EMBL" id="GAG64102.1"/>
    </source>
</evidence>